<dbReference type="AlphaFoldDB" id="A0A164S406"/>
<organism evidence="1 2">
    <name type="scientific">Daphnia magna</name>
    <dbReference type="NCBI Taxonomy" id="35525"/>
    <lineage>
        <taxon>Eukaryota</taxon>
        <taxon>Metazoa</taxon>
        <taxon>Ecdysozoa</taxon>
        <taxon>Arthropoda</taxon>
        <taxon>Crustacea</taxon>
        <taxon>Branchiopoda</taxon>
        <taxon>Diplostraca</taxon>
        <taxon>Cladocera</taxon>
        <taxon>Anomopoda</taxon>
        <taxon>Daphniidae</taxon>
        <taxon>Daphnia</taxon>
    </lineage>
</organism>
<gene>
    <name evidence="1" type="ORF">APZ42_026618</name>
</gene>
<evidence type="ECO:0000313" key="2">
    <source>
        <dbReference type="Proteomes" id="UP000076858"/>
    </source>
</evidence>
<dbReference type="Proteomes" id="UP000076858">
    <property type="component" value="Unassembled WGS sequence"/>
</dbReference>
<sequence length="49" mass="5630">MSKSEAFRYDTFANVPESLRTDVLWHYVVTICCCQNVAVSSSFPLDERN</sequence>
<name>A0A164S406_9CRUS</name>
<accession>A0A164S406</accession>
<protein>
    <submittedName>
        <fullName evidence="1">Uncharacterized protein</fullName>
    </submittedName>
</protein>
<evidence type="ECO:0000313" key="1">
    <source>
        <dbReference type="EMBL" id="KZS09226.1"/>
    </source>
</evidence>
<keyword evidence="2" id="KW-1185">Reference proteome</keyword>
<proteinExistence type="predicted"/>
<reference evidence="1 2" key="1">
    <citation type="submission" date="2016-03" db="EMBL/GenBank/DDBJ databases">
        <title>EvidentialGene: Evidence-directed Construction of Genes on Genomes.</title>
        <authorList>
            <person name="Gilbert D.G."/>
            <person name="Choi J.-H."/>
            <person name="Mockaitis K."/>
            <person name="Colbourne J."/>
            <person name="Pfrender M."/>
        </authorList>
    </citation>
    <scope>NUCLEOTIDE SEQUENCE [LARGE SCALE GENOMIC DNA]</scope>
    <source>
        <strain evidence="1 2">Xinb3</strain>
        <tissue evidence="1">Complete organism</tissue>
    </source>
</reference>
<dbReference type="EMBL" id="LRGB01002100">
    <property type="protein sequence ID" value="KZS09226.1"/>
    <property type="molecule type" value="Genomic_DNA"/>
</dbReference>
<comment type="caution">
    <text evidence="1">The sequence shown here is derived from an EMBL/GenBank/DDBJ whole genome shotgun (WGS) entry which is preliminary data.</text>
</comment>